<dbReference type="AlphaFoldDB" id="A0A0F9DY48"/>
<proteinExistence type="predicted"/>
<evidence type="ECO:0000313" key="1">
    <source>
        <dbReference type="EMBL" id="KKL16733.1"/>
    </source>
</evidence>
<reference evidence="1" key="1">
    <citation type="journal article" date="2015" name="Nature">
        <title>Complex archaea that bridge the gap between prokaryotes and eukaryotes.</title>
        <authorList>
            <person name="Spang A."/>
            <person name="Saw J.H."/>
            <person name="Jorgensen S.L."/>
            <person name="Zaremba-Niedzwiedzka K."/>
            <person name="Martijn J."/>
            <person name="Lind A.E."/>
            <person name="van Eijk R."/>
            <person name="Schleper C."/>
            <person name="Guy L."/>
            <person name="Ettema T.J."/>
        </authorList>
    </citation>
    <scope>NUCLEOTIDE SEQUENCE</scope>
</reference>
<name>A0A0F9DY48_9ZZZZ</name>
<comment type="caution">
    <text evidence="1">The sequence shown here is derived from an EMBL/GenBank/DDBJ whole genome shotgun (WGS) entry which is preliminary data.</text>
</comment>
<gene>
    <name evidence="1" type="ORF">LCGC14_2492600</name>
</gene>
<protein>
    <submittedName>
        <fullName evidence="1">Uncharacterized protein</fullName>
    </submittedName>
</protein>
<dbReference type="EMBL" id="LAZR01039547">
    <property type="protein sequence ID" value="KKL16733.1"/>
    <property type="molecule type" value="Genomic_DNA"/>
</dbReference>
<organism evidence="1">
    <name type="scientific">marine sediment metagenome</name>
    <dbReference type="NCBI Taxonomy" id="412755"/>
    <lineage>
        <taxon>unclassified sequences</taxon>
        <taxon>metagenomes</taxon>
        <taxon>ecological metagenomes</taxon>
    </lineage>
</organism>
<sequence>MPTTTTVSLGDLVEETLDSLYRSAERPTQLVVGSDALDNDSDTQFTLSLGSVNITDRVEGPAGELMLVTAKSADATPVYTVSRAYQNTTKADQATGTVFLKNPPFTRSQVTRWIQRGVSSLMNAELPHWETAEYTRHADFQYIELPADTLQVLRVRYFGLLEGRFSDVGGWEFQEVPTSLVTSGLVLRVSAVITVDDDLIVDVQRPYAWTGSGEAATVPLPVAAQDIPVLFASAYGQSRREISRGELDKIEEWNQDQAIRAGVNLRMIRDMWGEVYRRVDEAKKIHRLPKTRPFNKMPKVW</sequence>
<accession>A0A0F9DY48</accession>